<evidence type="ECO:0000256" key="1">
    <source>
        <dbReference type="ARBA" id="ARBA00004948"/>
    </source>
</evidence>
<dbReference type="PANTHER" id="PTHR20857:SF15">
    <property type="entry name" value="THIAMINE-PHOSPHATE SYNTHASE"/>
    <property type="match status" value="1"/>
</dbReference>
<sequence>MKLILITTPQYFVEEDQIITNLFDEGLDVLHLRKPDTASAYAERLLTLIPEKYRKRIVVHDHFYLKNEYKLKGIHLSHRNPIIPDNYTGHISASCHTLEEVEADKKNCDYVFLSPIFDSISKQGYHSAFTAETIREAARKGIIDKKVIALGGVDEDNILRVKDFGFGGAAIMGAIWNKFDPATDTNYQGLIDTFRRIRNLAD</sequence>
<dbReference type="InterPro" id="IPR022998">
    <property type="entry name" value="ThiamineP_synth_TenI"/>
</dbReference>
<organism evidence="4 5">
    <name type="scientific">Phocaeicola faecium</name>
    <dbReference type="NCBI Taxonomy" id="2762213"/>
    <lineage>
        <taxon>Bacteria</taxon>
        <taxon>Pseudomonadati</taxon>
        <taxon>Bacteroidota</taxon>
        <taxon>Bacteroidia</taxon>
        <taxon>Bacteroidales</taxon>
        <taxon>Bacteroidaceae</taxon>
        <taxon>Phocaeicola</taxon>
    </lineage>
</organism>
<dbReference type="InterPro" id="IPR036206">
    <property type="entry name" value="ThiamineP_synth_sf"/>
</dbReference>
<gene>
    <name evidence="4" type="ORF">H9626_04450</name>
</gene>
<dbReference type="PANTHER" id="PTHR20857">
    <property type="entry name" value="THIAMINE-PHOSPHATE PYROPHOSPHORYLASE"/>
    <property type="match status" value="1"/>
</dbReference>
<proteinExistence type="predicted"/>
<reference evidence="4 5" key="1">
    <citation type="submission" date="2020-08" db="EMBL/GenBank/DDBJ databases">
        <title>A Genomic Blueprint of the Chicken Gut Microbiome.</title>
        <authorList>
            <person name="Gilroy R."/>
            <person name="Ravi A."/>
            <person name="Getino M."/>
            <person name="Pursley I."/>
            <person name="Horton D.L."/>
            <person name="Alikhan N.-F."/>
            <person name="Baker D."/>
            <person name="Gharbi K."/>
            <person name="Hall N."/>
            <person name="Watson M."/>
            <person name="Adriaenssens E.M."/>
            <person name="Foster-Nyarko E."/>
            <person name="Jarju S."/>
            <person name="Secka A."/>
            <person name="Antonio M."/>
            <person name="Oren A."/>
            <person name="Chaudhuri R."/>
            <person name="La Ragione R.M."/>
            <person name="Hildebrand F."/>
            <person name="Pallen M.J."/>
        </authorList>
    </citation>
    <scope>NUCLEOTIDE SEQUENCE [LARGE SCALE GENOMIC DNA]</scope>
    <source>
        <strain evidence="4 5">Sa1YUN3</strain>
    </source>
</reference>
<keyword evidence="2" id="KW-0784">Thiamine biosynthesis</keyword>
<name>A0ABR8V9P0_9BACT</name>
<evidence type="ECO:0000259" key="3">
    <source>
        <dbReference type="Pfam" id="PF02581"/>
    </source>
</evidence>
<comment type="pathway">
    <text evidence="1">Cofactor biosynthesis; thiamine diphosphate biosynthesis.</text>
</comment>
<dbReference type="Gene3D" id="3.20.20.70">
    <property type="entry name" value="Aldolase class I"/>
    <property type="match status" value="1"/>
</dbReference>
<feature type="domain" description="Thiamine phosphate synthase/TenI" evidence="3">
    <location>
        <begin position="4"/>
        <end position="175"/>
    </location>
</feature>
<dbReference type="InterPro" id="IPR013785">
    <property type="entry name" value="Aldolase_TIM"/>
</dbReference>
<dbReference type="Pfam" id="PF02581">
    <property type="entry name" value="TMP-TENI"/>
    <property type="match status" value="1"/>
</dbReference>
<evidence type="ECO:0000256" key="2">
    <source>
        <dbReference type="ARBA" id="ARBA00022977"/>
    </source>
</evidence>
<evidence type="ECO:0000313" key="4">
    <source>
        <dbReference type="EMBL" id="MBD8001468.1"/>
    </source>
</evidence>
<dbReference type="SUPFAM" id="SSF51391">
    <property type="entry name" value="Thiamin phosphate synthase"/>
    <property type="match status" value="1"/>
</dbReference>
<dbReference type="Proteomes" id="UP000616346">
    <property type="component" value="Unassembled WGS sequence"/>
</dbReference>
<protein>
    <submittedName>
        <fullName evidence="4">Thiamine phosphate synthase</fullName>
    </submittedName>
</protein>
<evidence type="ECO:0000313" key="5">
    <source>
        <dbReference type="Proteomes" id="UP000616346"/>
    </source>
</evidence>
<dbReference type="EMBL" id="JACSPQ010000001">
    <property type="protein sequence ID" value="MBD8001468.1"/>
    <property type="molecule type" value="Genomic_DNA"/>
</dbReference>
<accession>A0ABR8V9P0</accession>
<keyword evidence="5" id="KW-1185">Reference proteome</keyword>
<dbReference type="CDD" id="cd00564">
    <property type="entry name" value="TMP_TenI"/>
    <property type="match status" value="1"/>
</dbReference>
<dbReference type="RefSeq" id="WP_178257140.1">
    <property type="nucleotide sequence ID" value="NZ_JACSPQ010000001.1"/>
</dbReference>
<comment type="caution">
    <text evidence="4">The sequence shown here is derived from an EMBL/GenBank/DDBJ whole genome shotgun (WGS) entry which is preliminary data.</text>
</comment>